<evidence type="ECO:0000256" key="6">
    <source>
        <dbReference type="ARBA" id="ARBA00023136"/>
    </source>
</evidence>
<keyword evidence="4 7" id="KW-0812">Transmembrane</keyword>
<proteinExistence type="inferred from homology"/>
<keyword evidence="8" id="KW-0614">Plasmid</keyword>
<dbReference type="GO" id="GO:0009055">
    <property type="term" value="F:electron transfer activity"/>
    <property type="evidence" value="ECO:0007669"/>
    <property type="project" value="TreeGrafter"/>
</dbReference>
<gene>
    <name evidence="8" type="ORF">J5O05_20970</name>
</gene>
<name>A0A975HPG9_9GAMM</name>
<geneLocation type="plasmid" evidence="8 9">
    <name>unnamed5</name>
</geneLocation>
<evidence type="ECO:0000256" key="3">
    <source>
        <dbReference type="ARBA" id="ARBA00022475"/>
    </source>
</evidence>
<keyword evidence="9" id="KW-1185">Reference proteome</keyword>
<dbReference type="Pfam" id="PF02322">
    <property type="entry name" value="Cyt_bd_oxida_II"/>
    <property type="match status" value="1"/>
</dbReference>
<evidence type="ECO:0000256" key="2">
    <source>
        <dbReference type="ARBA" id="ARBA00007543"/>
    </source>
</evidence>
<reference evidence="8" key="1">
    <citation type="submission" date="2021-03" db="EMBL/GenBank/DDBJ databases">
        <title>Complete Genome of Pseudoalteromonas xiamenensis STKMTI.2, a new potential marine bacterium producing anti-Vibrio compounds.</title>
        <authorList>
            <person name="Handayani D.P."/>
            <person name="Isnansetyo A."/>
            <person name="Istiqomah I."/>
            <person name="Jumina J."/>
        </authorList>
    </citation>
    <scope>NUCLEOTIDE SEQUENCE</scope>
    <source>
        <strain evidence="8">STKMTI.2</strain>
        <plasmid evidence="8">unnamed5</plasmid>
    </source>
</reference>
<feature type="transmembrane region" description="Helical" evidence="7">
    <location>
        <begin position="83"/>
        <end position="101"/>
    </location>
</feature>
<dbReference type="GO" id="GO:0070069">
    <property type="term" value="C:cytochrome complex"/>
    <property type="evidence" value="ECO:0007669"/>
    <property type="project" value="TreeGrafter"/>
</dbReference>
<keyword evidence="6 7" id="KW-0472">Membrane</keyword>
<accession>A0A975HPG9</accession>
<dbReference type="RefSeq" id="WP_208844874.1">
    <property type="nucleotide sequence ID" value="NZ_CP072135.1"/>
</dbReference>
<feature type="transmembrane region" description="Helical" evidence="7">
    <location>
        <begin position="223"/>
        <end position="243"/>
    </location>
</feature>
<evidence type="ECO:0000256" key="5">
    <source>
        <dbReference type="ARBA" id="ARBA00022989"/>
    </source>
</evidence>
<evidence type="ECO:0000256" key="7">
    <source>
        <dbReference type="SAM" id="Phobius"/>
    </source>
</evidence>
<sequence>MLNAEQLALLFGALTALAVLVYAILDGYDLGVGMLLPRNQQQKADTMIASIGPFWDANETWLVLAVGLVLIAFPKAHSEILQALYLPASFMLIGLILRGVAFDFRAKAKSKRKDLWDSVFKAGSYITSFFQGYMLGSYVMGFEHSAAAIGFCTLSGIGVVAAYQFIGAAWLIMKTEGELQQDAIQWCQRTLRICAIGVALVSVVNPIIHPQVMALWFELPMALVLLPLPIICFGLMFLLGVTLPKLALKPEKGVWLPFAIAAMVFCLCFFGLAYSFYPYIVPGKLTLIDTLAAPESLNFLMFGVLFVVPTIILYTAYSYRVFWGKVTPLSYY</sequence>
<dbReference type="PANTHER" id="PTHR43141">
    <property type="entry name" value="CYTOCHROME BD2 SUBUNIT II"/>
    <property type="match status" value="1"/>
</dbReference>
<feature type="transmembrane region" description="Helical" evidence="7">
    <location>
        <begin position="193"/>
        <end position="217"/>
    </location>
</feature>
<evidence type="ECO:0000256" key="1">
    <source>
        <dbReference type="ARBA" id="ARBA00004651"/>
    </source>
</evidence>
<dbReference type="InterPro" id="IPR003317">
    <property type="entry name" value="Cyt-d_oxidase_su2"/>
</dbReference>
<evidence type="ECO:0000256" key="4">
    <source>
        <dbReference type="ARBA" id="ARBA00022692"/>
    </source>
</evidence>
<evidence type="ECO:0000313" key="8">
    <source>
        <dbReference type="EMBL" id="QTH73255.1"/>
    </source>
</evidence>
<dbReference type="KEGG" id="pxi:J5O05_20970"/>
<feature type="transmembrane region" description="Helical" evidence="7">
    <location>
        <begin position="146"/>
        <end position="172"/>
    </location>
</feature>
<evidence type="ECO:0000313" key="9">
    <source>
        <dbReference type="Proteomes" id="UP000664904"/>
    </source>
</evidence>
<comment type="similarity">
    <text evidence="2">Belongs to the cytochrome ubiquinol oxidase subunit 2 family.</text>
</comment>
<keyword evidence="3" id="KW-1003">Cell membrane</keyword>
<feature type="transmembrane region" description="Helical" evidence="7">
    <location>
        <begin position="297"/>
        <end position="317"/>
    </location>
</feature>
<dbReference type="EMBL" id="CP072135">
    <property type="protein sequence ID" value="QTH73255.1"/>
    <property type="molecule type" value="Genomic_DNA"/>
</dbReference>
<dbReference type="PANTHER" id="PTHR43141:SF2">
    <property type="entry name" value="BLR3729 PROTEIN"/>
    <property type="match status" value="1"/>
</dbReference>
<feature type="transmembrane region" description="Helical" evidence="7">
    <location>
        <begin position="122"/>
        <end position="140"/>
    </location>
</feature>
<dbReference type="GO" id="GO:0016682">
    <property type="term" value="F:oxidoreductase activity, acting on diphenols and related substances as donors, oxygen as acceptor"/>
    <property type="evidence" value="ECO:0007669"/>
    <property type="project" value="TreeGrafter"/>
</dbReference>
<protein>
    <submittedName>
        <fullName evidence="8">Cytochrome d ubiquinol oxidase subunit II</fullName>
    </submittedName>
</protein>
<dbReference type="AlphaFoldDB" id="A0A975HPG9"/>
<comment type="subcellular location">
    <subcellularLocation>
        <location evidence="1">Cell membrane</location>
        <topology evidence="1">Multi-pass membrane protein</topology>
    </subcellularLocation>
</comment>
<dbReference type="GO" id="GO:0019646">
    <property type="term" value="P:aerobic electron transport chain"/>
    <property type="evidence" value="ECO:0007669"/>
    <property type="project" value="TreeGrafter"/>
</dbReference>
<feature type="transmembrane region" description="Helical" evidence="7">
    <location>
        <begin position="255"/>
        <end position="277"/>
    </location>
</feature>
<dbReference type="Proteomes" id="UP000664904">
    <property type="component" value="Plasmid unnamed5"/>
</dbReference>
<dbReference type="GO" id="GO:0005886">
    <property type="term" value="C:plasma membrane"/>
    <property type="evidence" value="ECO:0007669"/>
    <property type="project" value="UniProtKB-SubCell"/>
</dbReference>
<keyword evidence="5 7" id="KW-1133">Transmembrane helix</keyword>
<organism evidence="8 9">
    <name type="scientific">Pseudoalteromonas xiamenensis</name>
    <dbReference type="NCBI Taxonomy" id="882626"/>
    <lineage>
        <taxon>Bacteria</taxon>
        <taxon>Pseudomonadati</taxon>
        <taxon>Pseudomonadota</taxon>
        <taxon>Gammaproteobacteria</taxon>
        <taxon>Alteromonadales</taxon>
        <taxon>Pseudoalteromonadaceae</taxon>
        <taxon>Pseudoalteromonas</taxon>
    </lineage>
</organism>